<evidence type="ECO:0000313" key="2">
    <source>
        <dbReference type="EMBL" id="CAL1680842.1"/>
    </source>
</evidence>
<dbReference type="EMBL" id="OZ034825">
    <property type="protein sequence ID" value="CAL1680842.1"/>
    <property type="molecule type" value="Genomic_DNA"/>
</dbReference>
<feature type="compositionally biased region" description="Low complexity" evidence="1">
    <location>
        <begin position="249"/>
        <end position="259"/>
    </location>
</feature>
<accession>A0AAV2NKV3</accession>
<dbReference type="Proteomes" id="UP001497644">
    <property type="component" value="Chromosome 2"/>
</dbReference>
<protein>
    <submittedName>
        <fullName evidence="2">Uncharacterized protein</fullName>
    </submittedName>
</protein>
<proteinExistence type="predicted"/>
<feature type="compositionally biased region" description="Polar residues" evidence="1">
    <location>
        <begin position="206"/>
        <end position="231"/>
    </location>
</feature>
<evidence type="ECO:0000256" key="1">
    <source>
        <dbReference type="SAM" id="MobiDB-lite"/>
    </source>
</evidence>
<organism evidence="2 3">
    <name type="scientific">Lasius platythorax</name>
    <dbReference type="NCBI Taxonomy" id="488582"/>
    <lineage>
        <taxon>Eukaryota</taxon>
        <taxon>Metazoa</taxon>
        <taxon>Ecdysozoa</taxon>
        <taxon>Arthropoda</taxon>
        <taxon>Hexapoda</taxon>
        <taxon>Insecta</taxon>
        <taxon>Pterygota</taxon>
        <taxon>Neoptera</taxon>
        <taxon>Endopterygota</taxon>
        <taxon>Hymenoptera</taxon>
        <taxon>Apocrita</taxon>
        <taxon>Aculeata</taxon>
        <taxon>Formicoidea</taxon>
        <taxon>Formicidae</taxon>
        <taxon>Formicinae</taxon>
        <taxon>Lasius</taxon>
        <taxon>Lasius</taxon>
    </lineage>
</organism>
<name>A0AAV2NKV3_9HYME</name>
<sequence length="271" mass="30905">MEANSHEGRETSEAHIKNTPANNRPDSNHRSQAGEMETMSPDNHETPSELNKEEIFELDEETLKIIGEEPPSQKELEIHSSLELSTLNANILKKDKYFTFTQNLTGSALSALAPVITDLISMRTIESRKMLENLWDGAQLLAEIHHSQTIARRACILPSVSKQMAEQLTKRRADKYLFGKNLGERIKEIKLINRLGQDIKIQPAKTISTVPNPSNWKSPLVSQKSATQSGYKQRPHQSRKLTATESSRKSSYPRSSYYRDQARHRDKPRYR</sequence>
<dbReference type="AlphaFoldDB" id="A0AAV2NKV3"/>
<reference evidence="2" key="1">
    <citation type="submission" date="2024-04" db="EMBL/GenBank/DDBJ databases">
        <authorList>
            <consortium name="Molecular Ecology Group"/>
        </authorList>
    </citation>
    <scope>NUCLEOTIDE SEQUENCE</scope>
</reference>
<feature type="compositionally biased region" description="Basic and acidic residues" evidence="1">
    <location>
        <begin position="1"/>
        <end position="16"/>
    </location>
</feature>
<feature type="compositionally biased region" description="Basic and acidic residues" evidence="1">
    <location>
        <begin position="42"/>
        <end position="51"/>
    </location>
</feature>
<evidence type="ECO:0000313" key="3">
    <source>
        <dbReference type="Proteomes" id="UP001497644"/>
    </source>
</evidence>
<gene>
    <name evidence="2" type="ORF">LPLAT_LOCUS6795</name>
</gene>
<feature type="compositionally biased region" description="Basic residues" evidence="1">
    <location>
        <begin position="262"/>
        <end position="271"/>
    </location>
</feature>
<feature type="region of interest" description="Disordered" evidence="1">
    <location>
        <begin position="1"/>
        <end position="51"/>
    </location>
</feature>
<feature type="region of interest" description="Disordered" evidence="1">
    <location>
        <begin position="206"/>
        <end position="271"/>
    </location>
</feature>
<keyword evidence="3" id="KW-1185">Reference proteome</keyword>